<gene>
    <name evidence="7" type="ORF">CEUSTIGMA_g3933.t1</name>
</gene>
<keyword evidence="4 6" id="KW-1133">Transmembrane helix</keyword>
<keyword evidence="5 6" id="KW-0472">Membrane</keyword>
<evidence type="ECO:0000256" key="2">
    <source>
        <dbReference type="ARBA" id="ARBA00009190"/>
    </source>
</evidence>
<reference evidence="7 8" key="1">
    <citation type="submission" date="2017-08" db="EMBL/GenBank/DDBJ databases">
        <title>Acidophilic green algal genome provides insights into adaptation to an acidic environment.</title>
        <authorList>
            <person name="Hirooka S."/>
            <person name="Hirose Y."/>
            <person name="Kanesaki Y."/>
            <person name="Higuchi S."/>
            <person name="Fujiwara T."/>
            <person name="Onuma R."/>
            <person name="Era A."/>
            <person name="Ohbayashi R."/>
            <person name="Uzuka A."/>
            <person name="Nozaki H."/>
            <person name="Yoshikawa H."/>
            <person name="Miyagishima S.Y."/>
        </authorList>
    </citation>
    <scope>NUCLEOTIDE SEQUENCE [LARGE SCALE GENOMIC DNA]</scope>
    <source>
        <strain evidence="7 8">NIES-2499</strain>
    </source>
</reference>
<organism evidence="7 8">
    <name type="scientific">Chlamydomonas eustigma</name>
    <dbReference type="NCBI Taxonomy" id="1157962"/>
    <lineage>
        <taxon>Eukaryota</taxon>
        <taxon>Viridiplantae</taxon>
        <taxon>Chlorophyta</taxon>
        <taxon>core chlorophytes</taxon>
        <taxon>Chlorophyceae</taxon>
        <taxon>CS clade</taxon>
        <taxon>Chlamydomonadales</taxon>
        <taxon>Chlamydomonadaceae</taxon>
        <taxon>Chlamydomonas</taxon>
    </lineage>
</organism>
<feature type="transmembrane region" description="Helical" evidence="6">
    <location>
        <begin position="68"/>
        <end position="92"/>
    </location>
</feature>
<dbReference type="GO" id="GO:0015085">
    <property type="term" value="F:calcium ion transmembrane transporter activity"/>
    <property type="evidence" value="ECO:0007669"/>
    <property type="project" value="TreeGrafter"/>
</dbReference>
<dbReference type="InterPro" id="IPR001727">
    <property type="entry name" value="GDT1-like"/>
</dbReference>
<dbReference type="Proteomes" id="UP000232323">
    <property type="component" value="Unassembled WGS sequence"/>
</dbReference>
<evidence type="ECO:0000256" key="3">
    <source>
        <dbReference type="ARBA" id="ARBA00022692"/>
    </source>
</evidence>
<dbReference type="PROSITE" id="PS01214">
    <property type="entry name" value="UPF0016"/>
    <property type="match status" value="1"/>
</dbReference>
<dbReference type="PANTHER" id="PTHR12608">
    <property type="entry name" value="TRANSMEMBRANE PROTEIN HTP-1 RELATED"/>
    <property type="match status" value="1"/>
</dbReference>
<dbReference type="GO" id="GO:0032472">
    <property type="term" value="P:Golgi calcium ion transport"/>
    <property type="evidence" value="ECO:0007669"/>
    <property type="project" value="TreeGrafter"/>
</dbReference>
<dbReference type="GO" id="GO:0032468">
    <property type="term" value="P:Golgi calcium ion homeostasis"/>
    <property type="evidence" value="ECO:0007669"/>
    <property type="project" value="TreeGrafter"/>
</dbReference>
<keyword evidence="3 6" id="KW-0812">Transmembrane</keyword>
<feature type="transmembrane region" description="Helical" evidence="6">
    <location>
        <begin position="256"/>
        <end position="276"/>
    </location>
</feature>
<proteinExistence type="inferred from homology"/>
<dbReference type="GO" id="GO:0009507">
    <property type="term" value="C:chloroplast"/>
    <property type="evidence" value="ECO:0007669"/>
    <property type="project" value="TreeGrafter"/>
</dbReference>
<evidence type="ECO:0000256" key="1">
    <source>
        <dbReference type="ARBA" id="ARBA00004141"/>
    </source>
</evidence>
<feature type="transmembrane region" description="Helical" evidence="6">
    <location>
        <begin position="30"/>
        <end position="48"/>
    </location>
</feature>
<dbReference type="EMBL" id="BEGY01000018">
    <property type="protein sequence ID" value="GAX76488.1"/>
    <property type="molecule type" value="Genomic_DNA"/>
</dbReference>
<evidence type="ECO:0000256" key="4">
    <source>
        <dbReference type="ARBA" id="ARBA00022989"/>
    </source>
</evidence>
<feature type="transmembrane region" description="Helical" evidence="6">
    <location>
        <begin position="129"/>
        <end position="150"/>
    </location>
</feature>
<dbReference type="GO" id="GO:0005384">
    <property type="term" value="F:manganese ion transmembrane transporter activity"/>
    <property type="evidence" value="ECO:0007669"/>
    <property type="project" value="TreeGrafter"/>
</dbReference>
<protein>
    <recommendedName>
        <fullName evidence="6">GDT1 family protein</fullName>
    </recommendedName>
</protein>
<sequence>MMSPHYQAKLQDKEEVGYGPFEAGRNNSTWFWLVALAAVAVAMIYGIMTPYGQSLWETLINGPLGKSGFLAAFSLIFLSEIGDKTFFIAALLAMKVGKWISFFGSVTSLAIMTVISVGIGAIFSRVPDALKSSVPVGEIAGIALLLFFGVRTLRDGLRSEETGSADEEMADAEDAVKKAESSGLKRSSPIQSFIEVATLIFIAEWGDRSMLATIALGAAQNPVGVATGAVAGHAIATGIAVLGGAIASKYISERKISIISGVLFILFAITTAISMFY</sequence>
<comment type="caution">
    <text evidence="7">The sequence shown here is derived from an EMBL/GenBank/DDBJ whole genome shotgun (WGS) entry which is preliminary data.</text>
</comment>
<dbReference type="PANTHER" id="PTHR12608:SF7">
    <property type="entry name" value="PROTEIN PAM71-HOMOLOG, CHLOROPLASTIC"/>
    <property type="match status" value="1"/>
</dbReference>
<evidence type="ECO:0000313" key="7">
    <source>
        <dbReference type="EMBL" id="GAX76488.1"/>
    </source>
</evidence>
<evidence type="ECO:0000256" key="6">
    <source>
        <dbReference type="RuleBase" id="RU365102"/>
    </source>
</evidence>
<dbReference type="GO" id="GO:0005794">
    <property type="term" value="C:Golgi apparatus"/>
    <property type="evidence" value="ECO:0007669"/>
    <property type="project" value="TreeGrafter"/>
</dbReference>
<dbReference type="OrthoDB" id="442680at2759"/>
<dbReference type="Pfam" id="PF01169">
    <property type="entry name" value="GDT1"/>
    <property type="match status" value="2"/>
</dbReference>
<accession>A0A250X088</accession>
<dbReference type="AlphaFoldDB" id="A0A250X088"/>
<dbReference type="InterPro" id="IPR049555">
    <property type="entry name" value="GDT1-like_CS"/>
</dbReference>
<keyword evidence="8" id="KW-1185">Reference proteome</keyword>
<evidence type="ECO:0000313" key="8">
    <source>
        <dbReference type="Proteomes" id="UP000232323"/>
    </source>
</evidence>
<name>A0A250X088_9CHLO</name>
<feature type="transmembrane region" description="Helical" evidence="6">
    <location>
        <begin position="99"/>
        <end position="123"/>
    </location>
</feature>
<comment type="similarity">
    <text evidence="2 6">Belongs to the GDT1 family.</text>
</comment>
<comment type="subcellular location">
    <subcellularLocation>
        <location evidence="1 6">Membrane</location>
        <topology evidence="1 6">Multi-pass membrane protein</topology>
    </subcellularLocation>
</comment>
<evidence type="ECO:0000256" key="5">
    <source>
        <dbReference type="ARBA" id="ARBA00023136"/>
    </source>
</evidence>
<dbReference type="GO" id="GO:0016020">
    <property type="term" value="C:membrane"/>
    <property type="evidence" value="ECO:0007669"/>
    <property type="project" value="UniProtKB-SubCell"/>
</dbReference>